<name>B9WIJ3_CANDC</name>
<comment type="function">
    <text evidence="6">Functions as component of the Arp2/3 complex which is involved in regulation of actin polymerization and together with an activating nucleation-promoting factor (NPF) mediates the formation of branched actin networks.</text>
</comment>
<evidence type="ECO:0000256" key="1">
    <source>
        <dbReference type="ARBA" id="ARBA00004245"/>
    </source>
</evidence>
<keyword evidence="5 6" id="KW-0206">Cytoskeleton</keyword>
<organism evidence="8 9">
    <name type="scientific">Candida dubliniensis (strain CD36 / ATCC MYA-646 / CBS 7987 / NCPF 3949 / NRRL Y-17841)</name>
    <name type="common">Yeast</name>
    <dbReference type="NCBI Taxonomy" id="573826"/>
    <lineage>
        <taxon>Eukaryota</taxon>
        <taxon>Fungi</taxon>
        <taxon>Dikarya</taxon>
        <taxon>Ascomycota</taxon>
        <taxon>Saccharomycotina</taxon>
        <taxon>Pichiomycetes</taxon>
        <taxon>Debaryomycetaceae</taxon>
        <taxon>Candida/Lodderomyces clade</taxon>
        <taxon>Candida</taxon>
    </lineage>
</organism>
<dbReference type="GO" id="GO:0005885">
    <property type="term" value="C:Arp2/3 protein complex"/>
    <property type="evidence" value="ECO:0007669"/>
    <property type="project" value="UniProtKB-UniRule"/>
</dbReference>
<dbReference type="CGD" id="CAL0000169593">
    <property type="gene designation" value="Cd36_61250"/>
</dbReference>
<accession>B9WIJ3</accession>
<dbReference type="eggNOG" id="KOG3155">
    <property type="taxonomic scope" value="Eukaryota"/>
</dbReference>
<dbReference type="VEuPathDB" id="FungiDB:CD36_61250"/>
<dbReference type="GO" id="GO:0034314">
    <property type="term" value="P:Arp2/3 complex-mediated actin nucleation"/>
    <property type="evidence" value="ECO:0007669"/>
    <property type="project" value="UniProtKB-UniRule"/>
</dbReference>
<dbReference type="AlphaFoldDB" id="B9WIJ3"/>
<reference evidence="8 9" key="1">
    <citation type="journal article" date="2009" name="Genome Res.">
        <title>Comparative genomics of the fungal pathogens Candida dubliniensis and Candida albicans.</title>
        <authorList>
            <person name="Jackson A.P."/>
            <person name="Gamble J.A."/>
            <person name="Yeomans T."/>
            <person name="Moran G.P."/>
            <person name="Saunders D."/>
            <person name="Harris D."/>
            <person name="Aslett M."/>
            <person name="Barrell J.F."/>
            <person name="Butler G."/>
            <person name="Citiulo F."/>
            <person name="Coleman D.C."/>
            <person name="de Groot P.W.J."/>
            <person name="Goodwin T.J."/>
            <person name="Quail M.A."/>
            <person name="McQuillan J."/>
            <person name="Munro C.A."/>
            <person name="Pain A."/>
            <person name="Poulter R.T."/>
            <person name="Rajandream M.A."/>
            <person name="Renauld H."/>
            <person name="Spiering M.J."/>
            <person name="Tivey A."/>
            <person name="Gow N.A.R."/>
            <person name="Barrell B."/>
            <person name="Sullivan D.J."/>
            <person name="Berriman M."/>
        </authorList>
    </citation>
    <scope>NUCLEOTIDE SEQUENCE [LARGE SCALE GENOMIC DNA]</scope>
    <source>
        <strain evidence="9">CD36 / ATCC MYA-646 / CBS 7987 / NCPF 3949 / NRRL Y-17841</strain>
    </source>
</reference>
<sequence>MPAYHSTFLAEEQNQSINSGIRTIGNLSLLPFHTNFRGPIYPPQTNSSDNDYDIIEEILDLFRANSFFKNFEIKGNSDRLLIYGILFINQCLTKLTKFTNAKEATKLLINLSVDNFHLPGDIGFPLNSLYIAPANKNEYELLKNYLTQFRQELSDRLIKRIYKDDPNVPSKHWLAFTKRKFMNKSL</sequence>
<dbReference type="Pfam" id="PF04062">
    <property type="entry name" value="P21-Arc"/>
    <property type="match status" value="1"/>
</dbReference>
<dbReference type="Gene3D" id="1.10.1760.10">
    <property type="entry name" value="Actin-related protein 2/3 complex subunit 3"/>
    <property type="match status" value="1"/>
</dbReference>
<protein>
    <recommendedName>
        <fullName evidence="6">Actin-related protein 2/3 complex subunit 3</fullName>
    </recommendedName>
</protein>
<keyword evidence="4 6" id="KW-0009">Actin-binding</keyword>
<evidence type="ECO:0000313" key="8">
    <source>
        <dbReference type="EMBL" id="CAX41058.1"/>
    </source>
</evidence>
<dbReference type="PANTHER" id="PTHR12391">
    <property type="entry name" value="ARP2/3 COMPLEX 21 KD SUBUNIT"/>
    <property type="match status" value="1"/>
</dbReference>
<dbReference type="SUPFAM" id="SSF69060">
    <property type="entry name" value="Arp2/3 complex 21 kDa subunit ARPC3"/>
    <property type="match status" value="1"/>
</dbReference>
<dbReference type="PIRSF" id="PIRSF016315">
    <property type="entry name" value="ARP2/3_P21-Arc"/>
    <property type="match status" value="1"/>
</dbReference>
<dbReference type="Proteomes" id="UP000002605">
    <property type="component" value="Chromosome 6"/>
</dbReference>
<comment type="subunit">
    <text evidence="6">Component of the Arp2/3 complex.</text>
</comment>
<evidence type="ECO:0000256" key="5">
    <source>
        <dbReference type="ARBA" id="ARBA00023212"/>
    </source>
</evidence>
<evidence type="ECO:0000256" key="3">
    <source>
        <dbReference type="ARBA" id="ARBA00022490"/>
    </source>
</evidence>
<evidence type="ECO:0000256" key="6">
    <source>
        <dbReference type="PIRNR" id="PIRNR016315"/>
    </source>
</evidence>
<dbReference type="RefSeq" id="XP_002420905.1">
    <property type="nucleotide sequence ID" value="XM_002420860.1"/>
</dbReference>
<dbReference type="EMBL" id="FM992693">
    <property type="protein sequence ID" value="CAX41058.1"/>
    <property type="molecule type" value="Genomic_DNA"/>
</dbReference>
<comment type="subcellular location">
    <subcellularLocation>
        <location evidence="1 6">Cytoplasm</location>
        <location evidence="1 6">Cytoskeleton</location>
    </subcellularLocation>
</comment>
<dbReference type="OrthoDB" id="200404at2759"/>
<dbReference type="GO" id="GO:0003779">
    <property type="term" value="F:actin binding"/>
    <property type="evidence" value="ECO:0007669"/>
    <property type="project" value="UniProtKB-KW"/>
</dbReference>
<dbReference type="HOGENOM" id="CLU_094365_1_0_1"/>
<keyword evidence="3 6" id="KW-0963">Cytoplasm</keyword>
<dbReference type="KEGG" id="cdu:CD36_61250"/>
<dbReference type="InterPro" id="IPR007204">
    <property type="entry name" value="ARPC3"/>
</dbReference>
<comment type="similarity">
    <text evidence="2 6">Belongs to the ARPC3 family.</text>
</comment>
<keyword evidence="9" id="KW-1185">Reference proteome</keyword>
<evidence type="ECO:0000256" key="4">
    <source>
        <dbReference type="ARBA" id="ARBA00023203"/>
    </source>
</evidence>
<evidence type="ECO:0000313" key="9">
    <source>
        <dbReference type="Proteomes" id="UP000002605"/>
    </source>
</evidence>
<proteinExistence type="inferred from homology"/>
<evidence type="ECO:0000313" key="7">
    <source>
        <dbReference type="CGD" id="CAL0000169593"/>
    </source>
</evidence>
<gene>
    <name evidence="7" type="ordered locus">Cd36_61250</name>
    <name evidence="8" type="ORF">CD36_61250</name>
</gene>
<evidence type="ECO:0000256" key="2">
    <source>
        <dbReference type="ARBA" id="ARBA00010856"/>
    </source>
</evidence>
<dbReference type="InterPro" id="IPR036753">
    <property type="entry name" value="ARPC3_sf"/>
</dbReference>
<dbReference type="GeneID" id="8048776"/>
<dbReference type="GO" id="GO:0030833">
    <property type="term" value="P:regulation of actin filament polymerization"/>
    <property type="evidence" value="ECO:0007669"/>
    <property type="project" value="InterPro"/>
</dbReference>